<evidence type="ECO:0000256" key="4">
    <source>
        <dbReference type="ARBA" id="ARBA00023204"/>
    </source>
</evidence>
<evidence type="ECO:0000259" key="5">
    <source>
        <dbReference type="Pfam" id="PF14743"/>
    </source>
</evidence>
<reference evidence="6 7" key="1">
    <citation type="submission" date="2024-09" db="EMBL/GenBank/DDBJ databases">
        <authorList>
            <person name="Sun Q."/>
            <person name="Mori K."/>
        </authorList>
    </citation>
    <scope>NUCLEOTIDE SEQUENCE [LARGE SCALE GENOMIC DNA]</scope>
    <source>
        <strain evidence="6 7">KCTC 52403</strain>
    </source>
</reference>
<dbReference type="SUPFAM" id="SSF50249">
    <property type="entry name" value="Nucleic acid-binding proteins"/>
    <property type="match status" value="1"/>
</dbReference>
<comment type="caution">
    <text evidence="6">The sequence shown here is derived from an EMBL/GenBank/DDBJ whole genome shotgun (WGS) entry which is preliminary data.</text>
</comment>
<dbReference type="EMBL" id="JBHLTF010000033">
    <property type="protein sequence ID" value="MFC0718793.1"/>
    <property type="molecule type" value="Genomic_DNA"/>
</dbReference>
<dbReference type="InterPro" id="IPR050326">
    <property type="entry name" value="NAD_dep_DNA_ligaseB"/>
</dbReference>
<proteinExistence type="predicted"/>
<keyword evidence="2" id="KW-0235">DNA replication</keyword>
<organism evidence="6 7">
    <name type="scientific">Luteimonas padinae</name>
    <dbReference type="NCBI Taxonomy" id="1714359"/>
    <lineage>
        <taxon>Bacteria</taxon>
        <taxon>Pseudomonadati</taxon>
        <taxon>Pseudomonadota</taxon>
        <taxon>Gammaproteobacteria</taxon>
        <taxon>Lysobacterales</taxon>
        <taxon>Lysobacteraceae</taxon>
        <taxon>Luteimonas</taxon>
    </lineage>
</organism>
<dbReference type="Gene3D" id="3.30.1490.70">
    <property type="match status" value="1"/>
</dbReference>
<dbReference type="InterPro" id="IPR029319">
    <property type="entry name" value="DNA_ligase_OB"/>
</dbReference>
<dbReference type="PANTHER" id="PTHR47810:SF1">
    <property type="entry name" value="DNA LIGASE B"/>
    <property type="match status" value="1"/>
</dbReference>
<sequence length="310" mass="32846">MHAPDLPGPSRPAPPPAGPRIAVLALALAIAAGAAPASAGANRPHGGPMLAATLPIGDVAATPRPIAEYWVSEKLDGVRGRWDGRRLWTRGGLPVDAPAWFTAGWPDTAMDGELWLGRGRFEEASSLVRNPPADDAAWRGMRFIVFDLPGHGGSFGERVAAMRRLAGPGVPHWLRPVAQSRVADRRQLDARLAAVLAAGGEGLMLHHDAARYLAGRTPGLLKLKPHDDAEARVIAHLPGRGKYAGLVGALLVERDDGARFRLGSGLSDAERAAPPGIGSLVTYRYSGLTVNGLPRFPRYLRLREPAPAPD</sequence>
<dbReference type="CDD" id="cd07896">
    <property type="entry name" value="Adenylation_kDNA_ligase_like"/>
    <property type="match status" value="1"/>
</dbReference>
<dbReference type="GO" id="GO:0003910">
    <property type="term" value="F:DNA ligase (ATP) activity"/>
    <property type="evidence" value="ECO:0007669"/>
    <property type="project" value="UniProtKB-EC"/>
</dbReference>
<evidence type="ECO:0000256" key="1">
    <source>
        <dbReference type="ARBA" id="ARBA00022598"/>
    </source>
</evidence>
<accession>A0ABV6SZD3</accession>
<dbReference type="Gene3D" id="2.40.50.140">
    <property type="entry name" value="Nucleic acid-binding proteins"/>
    <property type="match status" value="1"/>
</dbReference>
<dbReference type="CDD" id="cd08041">
    <property type="entry name" value="OBF_kDNA_ligase_like"/>
    <property type="match status" value="1"/>
</dbReference>
<dbReference type="PANTHER" id="PTHR47810">
    <property type="entry name" value="DNA LIGASE"/>
    <property type="match status" value="1"/>
</dbReference>
<dbReference type="InterPro" id="IPR012340">
    <property type="entry name" value="NA-bd_OB-fold"/>
</dbReference>
<evidence type="ECO:0000256" key="2">
    <source>
        <dbReference type="ARBA" id="ARBA00022705"/>
    </source>
</evidence>
<keyword evidence="7" id="KW-1185">Reference proteome</keyword>
<dbReference type="Proteomes" id="UP001589898">
    <property type="component" value="Unassembled WGS sequence"/>
</dbReference>
<gene>
    <name evidence="6" type="ORF">ACFFFU_13760</name>
</gene>
<dbReference type="SUPFAM" id="SSF56091">
    <property type="entry name" value="DNA ligase/mRNA capping enzyme, catalytic domain"/>
    <property type="match status" value="1"/>
</dbReference>
<evidence type="ECO:0000313" key="7">
    <source>
        <dbReference type="Proteomes" id="UP001589898"/>
    </source>
</evidence>
<evidence type="ECO:0000256" key="3">
    <source>
        <dbReference type="ARBA" id="ARBA00022763"/>
    </source>
</evidence>
<protein>
    <submittedName>
        <fullName evidence="6">DNA ligase</fullName>
        <ecNumber evidence="6">6.5.1.1</ecNumber>
    </submittedName>
</protein>
<keyword evidence="4" id="KW-0234">DNA repair</keyword>
<dbReference type="NCBIfam" id="NF006592">
    <property type="entry name" value="PRK09125.1"/>
    <property type="match status" value="1"/>
</dbReference>
<evidence type="ECO:0000313" key="6">
    <source>
        <dbReference type="EMBL" id="MFC0718793.1"/>
    </source>
</evidence>
<dbReference type="Pfam" id="PF14743">
    <property type="entry name" value="DNA_ligase_OB_2"/>
    <property type="match status" value="1"/>
</dbReference>
<dbReference type="Gene3D" id="3.30.470.30">
    <property type="entry name" value="DNA ligase/mRNA capping enzyme"/>
    <property type="match status" value="1"/>
</dbReference>
<feature type="domain" description="DNA ligase OB-like" evidence="5">
    <location>
        <begin position="238"/>
        <end position="303"/>
    </location>
</feature>
<name>A0ABV6SZD3_9GAMM</name>
<keyword evidence="1 6" id="KW-0436">Ligase</keyword>
<dbReference type="EC" id="6.5.1.1" evidence="6"/>
<keyword evidence="3" id="KW-0227">DNA damage</keyword>
<dbReference type="RefSeq" id="WP_229823036.1">
    <property type="nucleotide sequence ID" value="NZ_BMZT01000002.1"/>
</dbReference>